<keyword evidence="11" id="KW-0131">Cell cycle</keyword>
<name>A0A6N6MXT6_9HYPH</name>
<dbReference type="GO" id="GO:0005524">
    <property type="term" value="F:ATP binding"/>
    <property type="evidence" value="ECO:0007669"/>
    <property type="project" value="UniProtKB-KW"/>
</dbReference>
<dbReference type="InterPro" id="IPR003594">
    <property type="entry name" value="HATPase_dom"/>
</dbReference>
<dbReference type="InterPro" id="IPR001789">
    <property type="entry name" value="Sig_transdc_resp-reg_receiver"/>
</dbReference>
<dbReference type="InterPro" id="IPR000014">
    <property type="entry name" value="PAS"/>
</dbReference>
<dbReference type="CDD" id="cd16922">
    <property type="entry name" value="HATPase_EvgS-ArcB-TorS-like"/>
    <property type="match status" value="1"/>
</dbReference>
<evidence type="ECO:0000256" key="3">
    <source>
        <dbReference type="ARBA" id="ARBA00012438"/>
    </source>
</evidence>
<dbReference type="Pfam" id="PF00512">
    <property type="entry name" value="HisKA"/>
    <property type="match status" value="1"/>
</dbReference>
<comment type="subcellular location">
    <subcellularLocation>
        <location evidence="2">Membrane</location>
    </subcellularLocation>
</comment>
<dbReference type="SMART" id="SM00387">
    <property type="entry name" value="HATPase_c"/>
    <property type="match status" value="1"/>
</dbReference>
<evidence type="ECO:0000256" key="4">
    <source>
        <dbReference type="ARBA" id="ARBA00022553"/>
    </source>
</evidence>
<keyword evidence="10 14" id="KW-0472">Membrane</keyword>
<keyword evidence="14" id="KW-1133">Transmembrane helix</keyword>
<dbReference type="GO" id="GO:0005886">
    <property type="term" value="C:plasma membrane"/>
    <property type="evidence" value="ECO:0007669"/>
    <property type="project" value="TreeGrafter"/>
</dbReference>
<dbReference type="SMART" id="SM00091">
    <property type="entry name" value="PAS"/>
    <property type="match status" value="2"/>
</dbReference>
<dbReference type="SUPFAM" id="SSF55785">
    <property type="entry name" value="PYP-like sensor domain (PAS domain)"/>
    <property type="match status" value="2"/>
</dbReference>
<dbReference type="InterPro" id="IPR000700">
    <property type="entry name" value="PAS-assoc_C"/>
</dbReference>
<dbReference type="CDD" id="cd00130">
    <property type="entry name" value="PAS"/>
    <property type="match status" value="1"/>
</dbReference>
<feature type="coiled-coil region" evidence="13">
    <location>
        <begin position="480"/>
        <end position="507"/>
    </location>
</feature>
<dbReference type="GO" id="GO:0000155">
    <property type="term" value="F:phosphorelay sensor kinase activity"/>
    <property type="evidence" value="ECO:0007669"/>
    <property type="project" value="InterPro"/>
</dbReference>
<feature type="domain" description="PAC" evidence="18">
    <location>
        <begin position="437"/>
        <end position="489"/>
    </location>
</feature>
<dbReference type="SMART" id="SM00448">
    <property type="entry name" value="REC"/>
    <property type="match status" value="2"/>
</dbReference>
<comment type="caution">
    <text evidence="19">The sequence shown here is derived from an EMBL/GenBank/DDBJ whole genome shotgun (WGS) entry which is preliminary data.</text>
</comment>
<evidence type="ECO:0000256" key="11">
    <source>
        <dbReference type="ARBA" id="ARBA00023306"/>
    </source>
</evidence>
<keyword evidence="5" id="KW-0808">Transferase</keyword>
<dbReference type="EC" id="2.7.13.3" evidence="3"/>
<keyword evidence="9" id="KW-0902">Two-component regulatory system</keyword>
<reference evidence="19 20" key="1">
    <citation type="submission" date="2019-09" db="EMBL/GenBank/DDBJ databases">
        <title>YIM 132548 draft genome.</title>
        <authorList>
            <person name="Jiang L."/>
        </authorList>
    </citation>
    <scope>NUCLEOTIDE SEQUENCE [LARGE SCALE GENOMIC DNA]</scope>
    <source>
        <strain evidence="19 20">YIM 132548</strain>
    </source>
</reference>
<dbReference type="Gene3D" id="1.10.287.130">
    <property type="match status" value="1"/>
</dbReference>
<feature type="transmembrane region" description="Helical" evidence="14">
    <location>
        <begin position="27"/>
        <end position="53"/>
    </location>
</feature>
<dbReference type="PRINTS" id="PR00344">
    <property type="entry name" value="BCTRLSENSOR"/>
</dbReference>
<dbReference type="NCBIfam" id="TIGR00229">
    <property type="entry name" value="sensory_box"/>
    <property type="match status" value="1"/>
</dbReference>
<dbReference type="InterPro" id="IPR036097">
    <property type="entry name" value="HisK_dim/P_sf"/>
</dbReference>
<evidence type="ECO:0000259" key="15">
    <source>
        <dbReference type="PROSITE" id="PS50109"/>
    </source>
</evidence>
<dbReference type="InterPro" id="IPR004358">
    <property type="entry name" value="Sig_transdc_His_kin-like_C"/>
</dbReference>
<evidence type="ECO:0000313" key="19">
    <source>
        <dbReference type="EMBL" id="KAB1075739.1"/>
    </source>
</evidence>
<dbReference type="FunFam" id="1.10.287.130:FF:000038">
    <property type="entry name" value="Sensory transduction histidine kinase"/>
    <property type="match status" value="1"/>
</dbReference>
<keyword evidence="14" id="KW-0812">Transmembrane</keyword>
<dbReference type="Proteomes" id="UP000441523">
    <property type="component" value="Unassembled WGS sequence"/>
</dbReference>
<evidence type="ECO:0000256" key="13">
    <source>
        <dbReference type="SAM" id="Coils"/>
    </source>
</evidence>
<dbReference type="Pfam" id="PF08447">
    <property type="entry name" value="PAS_3"/>
    <property type="match status" value="1"/>
</dbReference>
<dbReference type="GO" id="GO:0009927">
    <property type="term" value="F:histidine phosphotransfer kinase activity"/>
    <property type="evidence" value="ECO:0007669"/>
    <property type="project" value="TreeGrafter"/>
</dbReference>
<evidence type="ECO:0000256" key="8">
    <source>
        <dbReference type="ARBA" id="ARBA00022840"/>
    </source>
</evidence>
<dbReference type="Pfam" id="PF00072">
    <property type="entry name" value="Response_reg"/>
    <property type="match status" value="2"/>
</dbReference>
<evidence type="ECO:0000259" key="16">
    <source>
        <dbReference type="PROSITE" id="PS50110"/>
    </source>
</evidence>
<keyword evidence="8" id="KW-0067">ATP-binding</keyword>
<evidence type="ECO:0000313" key="20">
    <source>
        <dbReference type="Proteomes" id="UP000441523"/>
    </source>
</evidence>
<dbReference type="FunFam" id="3.30.450.20:FF:000099">
    <property type="entry name" value="Sensory box sensor histidine kinase"/>
    <property type="match status" value="1"/>
</dbReference>
<dbReference type="CDD" id="cd19410">
    <property type="entry name" value="HK9-like_sensor"/>
    <property type="match status" value="1"/>
</dbReference>
<evidence type="ECO:0000256" key="2">
    <source>
        <dbReference type="ARBA" id="ARBA00004370"/>
    </source>
</evidence>
<dbReference type="Gene3D" id="3.40.50.2300">
    <property type="match status" value="2"/>
</dbReference>
<dbReference type="InterPro" id="IPR007891">
    <property type="entry name" value="CHASE3"/>
</dbReference>
<dbReference type="PROSITE" id="PS50112">
    <property type="entry name" value="PAS"/>
    <property type="match status" value="1"/>
</dbReference>
<dbReference type="SMART" id="SM00086">
    <property type="entry name" value="PAC"/>
    <property type="match status" value="1"/>
</dbReference>
<dbReference type="Pfam" id="PF02518">
    <property type="entry name" value="HATPase_c"/>
    <property type="match status" value="1"/>
</dbReference>
<dbReference type="AlphaFoldDB" id="A0A6N6MXT6"/>
<feature type="domain" description="PAS" evidence="17">
    <location>
        <begin position="364"/>
        <end position="434"/>
    </location>
</feature>
<dbReference type="Pfam" id="PF05227">
    <property type="entry name" value="CHASE3"/>
    <property type="match status" value="1"/>
</dbReference>
<evidence type="ECO:0000259" key="17">
    <source>
        <dbReference type="PROSITE" id="PS50112"/>
    </source>
</evidence>
<evidence type="ECO:0000256" key="1">
    <source>
        <dbReference type="ARBA" id="ARBA00000085"/>
    </source>
</evidence>
<dbReference type="SMART" id="SM00388">
    <property type="entry name" value="HisKA"/>
    <property type="match status" value="1"/>
</dbReference>
<evidence type="ECO:0000256" key="5">
    <source>
        <dbReference type="ARBA" id="ARBA00022679"/>
    </source>
</evidence>
<protein>
    <recommendedName>
        <fullName evidence="3">histidine kinase</fullName>
        <ecNumber evidence="3">2.7.13.3</ecNumber>
    </recommendedName>
</protein>
<dbReference type="PROSITE" id="PS50113">
    <property type="entry name" value="PAC"/>
    <property type="match status" value="1"/>
</dbReference>
<keyword evidence="6" id="KW-0547">Nucleotide-binding</keyword>
<evidence type="ECO:0000256" key="7">
    <source>
        <dbReference type="ARBA" id="ARBA00022777"/>
    </source>
</evidence>
<dbReference type="InterPro" id="IPR001610">
    <property type="entry name" value="PAC"/>
</dbReference>
<dbReference type="Gene3D" id="3.30.565.10">
    <property type="entry name" value="Histidine kinase-like ATPase, C-terminal domain"/>
    <property type="match status" value="1"/>
</dbReference>
<dbReference type="InterPro" id="IPR005467">
    <property type="entry name" value="His_kinase_dom"/>
</dbReference>
<dbReference type="SUPFAM" id="SSF52172">
    <property type="entry name" value="CheY-like"/>
    <property type="match status" value="2"/>
</dbReference>
<dbReference type="PROSITE" id="PS50110">
    <property type="entry name" value="RESPONSE_REGULATORY"/>
    <property type="match status" value="2"/>
</dbReference>
<dbReference type="InterPro" id="IPR003661">
    <property type="entry name" value="HisK_dim/P_dom"/>
</dbReference>
<dbReference type="Pfam" id="PF08448">
    <property type="entry name" value="PAS_4"/>
    <property type="match status" value="1"/>
</dbReference>
<dbReference type="FunFam" id="3.30.565.10:FF:000010">
    <property type="entry name" value="Sensor histidine kinase RcsC"/>
    <property type="match status" value="1"/>
</dbReference>
<dbReference type="SUPFAM" id="SSF47384">
    <property type="entry name" value="Homodimeric domain of signal transducing histidine kinase"/>
    <property type="match status" value="1"/>
</dbReference>
<feature type="domain" description="Response regulatory" evidence="16">
    <location>
        <begin position="866"/>
        <end position="982"/>
    </location>
</feature>
<dbReference type="SUPFAM" id="SSF55874">
    <property type="entry name" value="ATPase domain of HSP90 chaperone/DNA topoisomerase II/histidine kinase"/>
    <property type="match status" value="1"/>
</dbReference>
<evidence type="ECO:0000259" key="18">
    <source>
        <dbReference type="PROSITE" id="PS50113"/>
    </source>
</evidence>
<feature type="transmembrane region" description="Helical" evidence="14">
    <location>
        <begin position="201"/>
        <end position="223"/>
    </location>
</feature>
<dbReference type="CDD" id="cd00082">
    <property type="entry name" value="HisKA"/>
    <property type="match status" value="1"/>
</dbReference>
<keyword evidence="4 12" id="KW-0597">Phosphoprotein</keyword>
<evidence type="ECO:0000256" key="6">
    <source>
        <dbReference type="ARBA" id="ARBA00022741"/>
    </source>
</evidence>
<dbReference type="InterPro" id="IPR035965">
    <property type="entry name" value="PAS-like_dom_sf"/>
</dbReference>
<dbReference type="InterPro" id="IPR013655">
    <property type="entry name" value="PAS_fold_3"/>
</dbReference>
<evidence type="ECO:0000256" key="12">
    <source>
        <dbReference type="PROSITE-ProRule" id="PRU00169"/>
    </source>
</evidence>
<evidence type="ECO:0000256" key="14">
    <source>
        <dbReference type="SAM" id="Phobius"/>
    </source>
</evidence>
<dbReference type="PROSITE" id="PS50109">
    <property type="entry name" value="HIS_KIN"/>
    <property type="match status" value="1"/>
</dbReference>
<feature type="modified residue" description="4-aspartylphosphate" evidence="12">
    <location>
        <position position="915"/>
    </location>
</feature>
<feature type="domain" description="Response regulatory" evidence="16">
    <location>
        <begin position="746"/>
        <end position="859"/>
    </location>
</feature>
<keyword evidence="13" id="KW-0175">Coiled coil</keyword>
<proteinExistence type="predicted"/>
<keyword evidence="20" id="KW-1185">Reference proteome</keyword>
<evidence type="ECO:0000256" key="9">
    <source>
        <dbReference type="ARBA" id="ARBA00023012"/>
    </source>
</evidence>
<comment type="catalytic activity">
    <reaction evidence="1">
        <text>ATP + protein L-histidine = ADP + protein N-phospho-L-histidine.</text>
        <dbReference type="EC" id="2.7.13.3"/>
    </reaction>
</comment>
<dbReference type="EMBL" id="VZZJ01000002">
    <property type="protein sequence ID" value="KAB1075739.1"/>
    <property type="molecule type" value="Genomic_DNA"/>
</dbReference>
<dbReference type="PANTHER" id="PTHR43047">
    <property type="entry name" value="TWO-COMPONENT HISTIDINE PROTEIN KINASE"/>
    <property type="match status" value="1"/>
</dbReference>
<organism evidence="19 20">
    <name type="scientific">Methylobacterium planeticum</name>
    <dbReference type="NCBI Taxonomy" id="2615211"/>
    <lineage>
        <taxon>Bacteria</taxon>
        <taxon>Pseudomonadati</taxon>
        <taxon>Pseudomonadota</taxon>
        <taxon>Alphaproteobacteria</taxon>
        <taxon>Hyphomicrobiales</taxon>
        <taxon>Methylobacteriaceae</taxon>
        <taxon>Methylobacterium</taxon>
    </lineage>
</organism>
<keyword evidence="7" id="KW-0418">Kinase</keyword>
<dbReference type="PANTHER" id="PTHR43047:SF72">
    <property type="entry name" value="OSMOSENSING HISTIDINE PROTEIN KINASE SLN1"/>
    <property type="match status" value="1"/>
</dbReference>
<dbReference type="InterPro" id="IPR013656">
    <property type="entry name" value="PAS_4"/>
</dbReference>
<evidence type="ECO:0000256" key="10">
    <source>
        <dbReference type="ARBA" id="ARBA00023136"/>
    </source>
</evidence>
<dbReference type="Gene3D" id="3.30.450.20">
    <property type="entry name" value="PAS domain"/>
    <property type="match status" value="2"/>
</dbReference>
<feature type="modified residue" description="4-aspartylphosphate" evidence="12">
    <location>
        <position position="795"/>
    </location>
</feature>
<gene>
    <name evidence="19" type="ORF">F6X51_03480</name>
</gene>
<dbReference type="InterPro" id="IPR011006">
    <property type="entry name" value="CheY-like_superfamily"/>
</dbReference>
<accession>A0A6N6MXT6</accession>
<dbReference type="InterPro" id="IPR036890">
    <property type="entry name" value="HATPase_C_sf"/>
</dbReference>
<feature type="domain" description="Histidine kinase" evidence="15">
    <location>
        <begin position="507"/>
        <end position="726"/>
    </location>
</feature>
<sequence length="992" mass="106762">MQDHAGPLMSVSIAPLRRWHWRGSRPLAGFLGSPVAFGLLCVALGAGAWNYLAGEASRAEIARANAIVSGTERLLSAVKDLETGERGFVIVGGERYLATYTDSLGAIDARLAALGAVAAAPGRDAATGGKSLATLIAGKRDFAARVVDLRKQRGFEAATDLVRTEEGKRIMDAIRAESAAIQTETARRVEATEARDRLRSLVLSILASLSALAAIAMLARLALVRRRESLRMTSLLDGVLANAPVGLGFLDRNLEIRHMNRALAVMSERGFGADLGAPIWAMLPTLRETLAPKLAAALEDGLVTPDVPVAVPTPSAPGGVRHFSMSFYPLRGVAEAKGPQVDGVGLVVLDETIRRLAEEGTRRSEERFRSLIEASAAIVWTATPEGNLHPRQTAWTRFTGQDEAAYAGLGFLDTVHPDDRAHTREAWGHAVRSLAPYGTEHRLRRRDGTYRHMAVRAVPILSEDGSLREWVGTHSDITARKEAEAQIAAAKEAAEEANRAKSQFLANMSHELRTPLSAVIGYAEMLQEELEDLGEASLIADMGKIESNARHLLGLINDVLDLSKIEAERVEIFAEDFSVAEVVAEVAATVEGLVEKKANQLALDIAEDVGTAHTDVTKLRQCLINLLSNAAKFTENGRITLTVTRDPGDVLTFAVSDTGIGMNAEQVGRLFERFTQADASTTRRFGGTGLGLSITRAFAHLLGGDIEAASREGEGTTFTLRLPAAYAAPAAEAPPPASPAEAGAPTILVIDDDAATRDLLARFLERDGFRVSTASDGRMGLERARTLRPRAILLDVTMPHMDGWSVLRALRADPELGATPIVMVTVLDEQTLAFSLGATDYLHKPIEWDHLKAVMDRFRPGAGGGPILVVDDDADARERLTTLLMREGLPVRAAEHGGRALEAVEAEKPGLILLDLMMPEMDGFTFLRRLRLRSDWRDIPVVVLTAKDITAEDRRRLAGQADRVIAKGSLSLADLASEVRGLIGVEATTEPA</sequence>